<reference evidence="1" key="1">
    <citation type="submission" date="2013-08" db="EMBL/GenBank/DDBJ databases">
        <title>Gene expansion shapes genome architecture in the human pathogen Lichtheimia corymbifera: an evolutionary genomics analysis in the ancient terrestrial Mucorales (Mucoromycotina).</title>
        <authorList>
            <person name="Schwartze V.U."/>
            <person name="Winter S."/>
            <person name="Shelest E."/>
            <person name="Marcet-Houben M."/>
            <person name="Horn F."/>
            <person name="Wehner S."/>
            <person name="Hoffmann K."/>
            <person name="Riege K."/>
            <person name="Sammeth M."/>
            <person name="Nowrousian M."/>
            <person name="Valiante V."/>
            <person name="Linde J."/>
            <person name="Jacobsen I.D."/>
            <person name="Marz M."/>
            <person name="Brakhage A.A."/>
            <person name="Gabaldon T."/>
            <person name="Bocker S."/>
            <person name="Voigt K."/>
        </authorList>
    </citation>
    <scope>NUCLEOTIDE SEQUENCE [LARGE SCALE GENOMIC DNA]</scope>
    <source>
        <strain evidence="1">FSU 9682</strain>
    </source>
</reference>
<accession>A0A068S401</accession>
<evidence type="ECO:0000313" key="2">
    <source>
        <dbReference type="Proteomes" id="UP000027586"/>
    </source>
</evidence>
<dbReference type="VEuPathDB" id="FungiDB:LCOR_07059.1"/>
<evidence type="ECO:0000313" key="1">
    <source>
        <dbReference type="EMBL" id="CDH55966.1"/>
    </source>
</evidence>
<dbReference type="AlphaFoldDB" id="A0A068S401"/>
<proteinExistence type="predicted"/>
<organism evidence="1 2">
    <name type="scientific">Lichtheimia corymbifera JMRC:FSU:9682</name>
    <dbReference type="NCBI Taxonomy" id="1263082"/>
    <lineage>
        <taxon>Eukaryota</taxon>
        <taxon>Fungi</taxon>
        <taxon>Fungi incertae sedis</taxon>
        <taxon>Mucoromycota</taxon>
        <taxon>Mucoromycotina</taxon>
        <taxon>Mucoromycetes</taxon>
        <taxon>Mucorales</taxon>
        <taxon>Lichtheimiaceae</taxon>
        <taxon>Lichtheimia</taxon>
    </lineage>
</organism>
<sequence length="148" mass="16918">MMMTTQVEDGVFGGRECIRIKPIQRVSMRSNARRWQDMHTLFPGDDVNTAQVPLLGSTLQAMLWVIFSTSNKRSLCKAIDADYEDEDTGQHLVLVHTACFYYHQYSSKSNTWLGLDIHMMVNRTYGDESTLFWFQTGAVSMAVVPTNR</sequence>
<protein>
    <submittedName>
        <fullName evidence="1">Uncharacterized protein</fullName>
    </submittedName>
</protein>
<gene>
    <name evidence="1" type="ORF">LCOR_07059.1</name>
</gene>
<comment type="caution">
    <text evidence="1">The sequence shown here is derived from an EMBL/GenBank/DDBJ whole genome shotgun (WGS) entry which is preliminary data.</text>
</comment>
<keyword evidence="2" id="KW-1185">Reference proteome</keyword>
<dbReference type="EMBL" id="CBTN010000034">
    <property type="protein sequence ID" value="CDH55966.1"/>
    <property type="molecule type" value="Genomic_DNA"/>
</dbReference>
<name>A0A068S401_9FUNG</name>
<dbReference type="Proteomes" id="UP000027586">
    <property type="component" value="Unassembled WGS sequence"/>
</dbReference>